<evidence type="ECO:0000313" key="2">
    <source>
        <dbReference type="EMBL" id="CAF0877172.1"/>
    </source>
</evidence>
<accession>A0A819RJ23</accession>
<evidence type="ECO:0000313" key="3">
    <source>
        <dbReference type="EMBL" id="CAF4046869.1"/>
    </source>
</evidence>
<reference evidence="3" key="1">
    <citation type="submission" date="2021-02" db="EMBL/GenBank/DDBJ databases">
        <authorList>
            <person name="Nowell W R."/>
        </authorList>
    </citation>
    <scope>NUCLEOTIDE SEQUENCE</scope>
</reference>
<dbReference type="AlphaFoldDB" id="A0A819RJ23"/>
<dbReference type="EMBL" id="CAJOAZ010004162">
    <property type="protein sequence ID" value="CAF4046869.1"/>
    <property type="molecule type" value="Genomic_DNA"/>
</dbReference>
<proteinExistence type="predicted"/>
<feature type="compositionally biased region" description="Polar residues" evidence="1">
    <location>
        <begin position="31"/>
        <end position="42"/>
    </location>
</feature>
<evidence type="ECO:0000313" key="4">
    <source>
        <dbReference type="Proteomes" id="UP000663844"/>
    </source>
</evidence>
<gene>
    <name evidence="2" type="ORF">JYZ213_LOCUS9287</name>
    <name evidence="3" type="ORF">OXD698_LOCUS32272</name>
</gene>
<dbReference type="Proteomes" id="UP000663844">
    <property type="component" value="Unassembled WGS sequence"/>
</dbReference>
<organism evidence="3 4">
    <name type="scientific">Adineta steineri</name>
    <dbReference type="NCBI Taxonomy" id="433720"/>
    <lineage>
        <taxon>Eukaryota</taxon>
        <taxon>Metazoa</taxon>
        <taxon>Spiralia</taxon>
        <taxon>Gnathifera</taxon>
        <taxon>Rotifera</taxon>
        <taxon>Eurotatoria</taxon>
        <taxon>Bdelloidea</taxon>
        <taxon>Adinetida</taxon>
        <taxon>Adinetidae</taxon>
        <taxon>Adineta</taxon>
    </lineage>
</organism>
<sequence length="78" mass="8837">MPWFKVLVYVVFYGKDSSMGDLESCIELDNDYSSRTSPSFKTNENDSESETNTDEQVIQIINFICDANLDKSIINTIG</sequence>
<protein>
    <submittedName>
        <fullName evidence="3">Uncharacterized protein</fullName>
    </submittedName>
</protein>
<dbReference type="Proteomes" id="UP000663845">
    <property type="component" value="Unassembled WGS sequence"/>
</dbReference>
<comment type="caution">
    <text evidence="3">The sequence shown here is derived from an EMBL/GenBank/DDBJ whole genome shotgun (WGS) entry which is preliminary data.</text>
</comment>
<name>A0A819RJ23_9BILA</name>
<feature type="region of interest" description="Disordered" evidence="1">
    <location>
        <begin position="31"/>
        <end position="53"/>
    </location>
</feature>
<dbReference type="EMBL" id="CAJNOG010000065">
    <property type="protein sequence ID" value="CAF0877172.1"/>
    <property type="molecule type" value="Genomic_DNA"/>
</dbReference>
<evidence type="ECO:0000256" key="1">
    <source>
        <dbReference type="SAM" id="MobiDB-lite"/>
    </source>
</evidence>